<keyword evidence="2" id="KW-1003">Cell membrane</keyword>
<keyword evidence="3 6" id="KW-0812">Transmembrane</keyword>
<feature type="transmembrane region" description="Helical" evidence="6">
    <location>
        <begin position="6"/>
        <end position="23"/>
    </location>
</feature>
<dbReference type="CDD" id="cd06581">
    <property type="entry name" value="TM_PBP1_LivM_like"/>
    <property type="match status" value="1"/>
</dbReference>
<dbReference type="OrthoDB" id="9814461at2"/>
<reference evidence="7 8" key="1">
    <citation type="submission" date="2019-09" db="EMBL/GenBank/DDBJ databases">
        <title>Genome sequence of Rhodovastum atsumiense, a diverse member of the Acetobacteraceae family of non-sulfur purple photosynthetic bacteria.</title>
        <authorList>
            <person name="Meyer T."/>
            <person name="Kyndt J."/>
        </authorList>
    </citation>
    <scope>NUCLEOTIDE SEQUENCE [LARGE SCALE GENOMIC DNA]</scope>
    <source>
        <strain evidence="7 8">DSM 21279</strain>
    </source>
</reference>
<dbReference type="PANTHER" id="PTHR30482">
    <property type="entry name" value="HIGH-AFFINITY BRANCHED-CHAIN AMINO ACID TRANSPORT SYSTEM PERMEASE"/>
    <property type="match status" value="1"/>
</dbReference>
<accession>A0A5M6J538</accession>
<feature type="transmembrane region" description="Helical" evidence="6">
    <location>
        <begin position="228"/>
        <end position="247"/>
    </location>
</feature>
<dbReference type="InterPro" id="IPR043428">
    <property type="entry name" value="LivM-like"/>
</dbReference>
<evidence type="ECO:0000313" key="7">
    <source>
        <dbReference type="EMBL" id="KAA5614718.1"/>
    </source>
</evidence>
<dbReference type="RefSeq" id="WP_150038530.1">
    <property type="nucleotide sequence ID" value="NZ_OW485601.1"/>
</dbReference>
<name>A0A5M6J538_9PROT</name>
<dbReference type="InterPro" id="IPR001851">
    <property type="entry name" value="ABC_transp_permease"/>
</dbReference>
<comment type="caution">
    <text evidence="7">The sequence shown here is derived from an EMBL/GenBank/DDBJ whole genome shotgun (WGS) entry which is preliminary data.</text>
</comment>
<evidence type="ECO:0000256" key="3">
    <source>
        <dbReference type="ARBA" id="ARBA00022692"/>
    </source>
</evidence>
<dbReference type="EMBL" id="VWPK01000001">
    <property type="protein sequence ID" value="KAA5614718.1"/>
    <property type="molecule type" value="Genomic_DNA"/>
</dbReference>
<dbReference type="GO" id="GO:0015658">
    <property type="term" value="F:branched-chain amino acid transmembrane transporter activity"/>
    <property type="evidence" value="ECO:0007669"/>
    <property type="project" value="InterPro"/>
</dbReference>
<feature type="transmembrane region" description="Helical" evidence="6">
    <location>
        <begin position="277"/>
        <end position="300"/>
    </location>
</feature>
<comment type="subcellular location">
    <subcellularLocation>
        <location evidence="1">Cell membrane</location>
        <topology evidence="1">Multi-pass membrane protein</topology>
    </subcellularLocation>
</comment>
<gene>
    <name evidence="7" type="ORF">F1189_00895</name>
</gene>
<dbReference type="AlphaFoldDB" id="A0A5M6J538"/>
<feature type="transmembrane region" description="Helical" evidence="6">
    <location>
        <begin position="254"/>
        <end position="271"/>
    </location>
</feature>
<dbReference type="PANTHER" id="PTHR30482:SF20">
    <property type="entry name" value="HIGH-AFFINITY BRANCHED-CHAIN AMINO ACID TRANSPORT SYSTEM PERMEASE PROTEIN LIVM"/>
    <property type="match status" value="1"/>
</dbReference>
<feature type="transmembrane region" description="Helical" evidence="6">
    <location>
        <begin position="196"/>
        <end position="222"/>
    </location>
</feature>
<dbReference type="Pfam" id="PF02653">
    <property type="entry name" value="BPD_transp_2"/>
    <property type="match status" value="1"/>
</dbReference>
<evidence type="ECO:0000256" key="2">
    <source>
        <dbReference type="ARBA" id="ARBA00022475"/>
    </source>
</evidence>
<dbReference type="GO" id="GO:0005886">
    <property type="term" value="C:plasma membrane"/>
    <property type="evidence" value="ECO:0007669"/>
    <property type="project" value="UniProtKB-SubCell"/>
</dbReference>
<evidence type="ECO:0000256" key="5">
    <source>
        <dbReference type="ARBA" id="ARBA00023136"/>
    </source>
</evidence>
<organism evidence="7 8">
    <name type="scientific">Rhodovastum atsumiense</name>
    <dbReference type="NCBI Taxonomy" id="504468"/>
    <lineage>
        <taxon>Bacteria</taxon>
        <taxon>Pseudomonadati</taxon>
        <taxon>Pseudomonadota</taxon>
        <taxon>Alphaproteobacteria</taxon>
        <taxon>Acetobacterales</taxon>
        <taxon>Acetobacteraceae</taxon>
        <taxon>Rhodovastum</taxon>
    </lineage>
</organism>
<dbReference type="Proteomes" id="UP000325255">
    <property type="component" value="Unassembled WGS sequence"/>
</dbReference>
<evidence type="ECO:0000256" key="1">
    <source>
        <dbReference type="ARBA" id="ARBA00004651"/>
    </source>
</evidence>
<feature type="transmembrane region" description="Helical" evidence="6">
    <location>
        <begin position="108"/>
        <end position="124"/>
    </location>
</feature>
<keyword evidence="8" id="KW-1185">Reference proteome</keyword>
<evidence type="ECO:0000313" key="8">
    <source>
        <dbReference type="Proteomes" id="UP000325255"/>
    </source>
</evidence>
<sequence length="310" mass="33293">MTRWRWAALAAAIVALWLLPYGLKQYGIYLLTSWCVWTIAGLGLNLTVGYAGQISLAQAAFLGIGAYANALLLQAGVAFFAALPVSALICFGVGLALGFPALRVRHHYLAFATLGFNVLVFLLARNEDWLTGGSLGLNNIPRPTLLGWRFTTALDFYHVTLVALLVVAGLMALLLRSPWGRAFAALRDNPIRAESVGIDTTFYTLMAFAIGAACGGVAGAFFASMVRFIDPTPFGLANSLAMLLMVVVGGQGRFFGPALGAVVVVLLPEWLRFAADWYLALFGFLVVAMMIWLPGGLLSLPGRFTRGARR</sequence>
<proteinExistence type="predicted"/>
<keyword evidence="5 6" id="KW-0472">Membrane</keyword>
<protein>
    <submittedName>
        <fullName evidence="7">Branched-chain amino acid ABC transporter permease</fullName>
    </submittedName>
</protein>
<feature type="transmembrane region" description="Helical" evidence="6">
    <location>
        <begin position="156"/>
        <end position="175"/>
    </location>
</feature>
<evidence type="ECO:0000256" key="4">
    <source>
        <dbReference type="ARBA" id="ARBA00022989"/>
    </source>
</evidence>
<keyword evidence="4 6" id="KW-1133">Transmembrane helix</keyword>
<feature type="transmembrane region" description="Helical" evidence="6">
    <location>
        <begin position="71"/>
        <end position="96"/>
    </location>
</feature>
<feature type="transmembrane region" description="Helical" evidence="6">
    <location>
        <begin position="30"/>
        <end position="51"/>
    </location>
</feature>
<evidence type="ECO:0000256" key="6">
    <source>
        <dbReference type="SAM" id="Phobius"/>
    </source>
</evidence>